<evidence type="ECO:0000256" key="5">
    <source>
        <dbReference type="SAM" id="MobiDB-lite"/>
    </source>
</evidence>
<dbReference type="GO" id="GO:0009055">
    <property type="term" value="F:electron transfer activity"/>
    <property type="evidence" value="ECO:0007669"/>
    <property type="project" value="InterPro"/>
</dbReference>
<feature type="coiled-coil region" evidence="4">
    <location>
        <begin position="357"/>
        <end position="384"/>
    </location>
</feature>
<evidence type="ECO:0000259" key="6">
    <source>
        <dbReference type="PROSITE" id="PS51007"/>
    </source>
</evidence>
<dbReference type="GO" id="GO:0020037">
    <property type="term" value="F:heme binding"/>
    <property type="evidence" value="ECO:0007669"/>
    <property type="project" value="InterPro"/>
</dbReference>
<feature type="compositionally biased region" description="Basic and acidic residues" evidence="5">
    <location>
        <begin position="1900"/>
        <end position="1922"/>
    </location>
</feature>
<sequence>MCEQLLYHPQAPSPAVLLYVILSQYRVPDALLIQRALEAIVHYTARQERVQQDLMFLQQYANPSVHPSEDGSSLMISSKEALEQFTFLLKEKVPHLFSGSGPFQGVAANKIQSLLLESLADYECFDAIYKLLVDDTTENKSGRFDWQNMNSAVWTKLILKASYTKVPHSELLFRLLQMEPNLSTINSTQSPPYGNEEVSASFIGEAGESSFFKAERPTNGKRKRAAEEAVTRPLTYLESRPPYVVPIRSSLPSTLLGEGGKDSLAKVDEREEEALFRACRWQKLTPSEVLYTLLHPSSDSQDGFRGVCVEDFEREAGSSVQVGVQYALPAEVASRLLLRCGVHQQRQSSPLLALQIIKRYVKYCEVLEQEVTRLEAELEKEEESLTWWRSTHGGSDATAHKTKAVQTLREKVTSARGAAVPHPTPFLLFFKIVSEAREYMSAYHPQEEMEVVTAVQGEEGAQTTASSATAAAEASPTVVSTTHAPLPVVHWEVAWFYFKLLNRKNDKWHHNAYLTPEEAKDLSLYVLQIIMRGADPWLTLNVARSMARRHIIDGVEVSLWYIHHIDVSHHSVEARSVLRLLFRWLLQDVGVHLHPHLHHHLIPAARVLVQLHMHKDLVLFYNVVIDNVFYFSENFKLQFMKVMGDLVCPVCQSILESHDIYHDRSCSNCMSVIAPMPADHVPSFHLSEEHAEHMRERRKLRRDASKQRLRQNVRRLQQSDGRPAAPRKPMDAVSLFEKKVLSDAAPLLPGVTVMSDVQLFPSERAEDATEDGGDRYNVTDVSALHQEAARRMEQHRHSRRVALLERGVDLAVVEGEEAKEQVTPAAPHYTRAYTPTGVVAYTNKEGSWTCFWCHGENSEWSSRLQCGSCGAQTGPGAPWRTFKYTSAKGDVMDEIRARIANSAGQPIDAVVAGFLLMLYKKAFKLRAVPHDYERLDTLIERLCLLHERVLAGYLYVHLVPHKLRQRGAKSLQLLADLFHSTTPGEENTFPTLTEEELHKPEMEEQFFQKVFTKATCKVCFSTHDMKDCPLITRDFTTIEAEKGKSTVGSAINLSPEEKQKLIFAHLKTKIESALEKGQTEVRYVVDAYAAFVTSPFREQFAQHDDKACNQLSILLSSLKQYKRAAFVLCHIPVEKRWSETYLKCVAYFNVTEEEALQLLGKEGTPRTHHPYFSQVTRTCCMCFDEPHASAQCPNLRRWISEAEGLLRHQSSTSRQVSDSQLLRRLLAQADGWTSAGPERLFTFYRFLLDHTHLLHNHPIITLQSLQAGLPEHPRKRVEASKNPLVYATNRTIMKLFKDGHVSYAYRLYVHLPPWCITPQTTRALLEENKFTEEGIEAMLAASVDGSHGATVYAADSVVHRAAAPLNGRCVLCCEVGHDLYHCPELSGKSVVERCLYVIQHVASICVYSAGVNAAANYIYHLYNRGLFPTSEALRDCYGDGEGDNRGNGPVKINNNGLLVLNLLQLIRKCWAAGELASGMRLLRRVPVEYVPVEPYYTELWKAAGLSEAEVEEKASQLNSILHAAQMVPVSLSYSKSQQSVANSPRVTFSSSFLSQYSDTVFSGLCRHCLLASHQLSSCPTFHEEVSFGRDFVAAYRMSVMSEQLTAEFQHCYLVLLVLFVTRHMPFIPYHIAGVANSTNAIAAMFSFKGEVGIAVYELLKNVYPQYRRRQVFRHCLNVLQVTPQQAHELLGNFYFPPDPNSNTSSNSKQGGGLANAVVAQHLLLPKSAIRDVAVRQIFSHFPVAMKALEEAPSRMQSILQMNQTNKTPTNLTNIVALHQADHSGEKTEEAYKRERDAYQKDLNENFQRLLAQYRTDGDNHKNGMMMQHGNIQTLREAFEPLLSLLEDCVGIKLGSRHVLFASAIDILTEKDNHTNKKEEQKKDSPPVQFANVTESAGVEETSKEEQPPKKEEGGDNFVEHVVETISVESHRNHNNNNTSNHNSRRDAQGGRSGSTNDNSRRPNRNANTNNINNNRNRNNRQRNHQKRNSGNNSNNNNNNKDRNQQNSRNARHNKDRNSGNVYYT</sequence>
<dbReference type="GO" id="GO:0046872">
    <property type="term" value="F:metal ion binding"/>
    <property type="evidence" value="ECO:0007669"/>
    <property type="project" value="UniProtKB-KW"/>
</dbReference>
<feature type="compositionally biased region" description="Basic residues" evidence="5">
    <location>
        <begin position="1977"/>
        <end position="1987"/>
    </location>
</feature>
<feature type="compositionally biased region" description="Low complexity" evidence="5">
    <location>
        <begin position="1988"/>
        <end position="2008"/>
    </location>
</feature>
<feature type="compositionally biased region" description="Basic and acidic residues" evidence="5">
    <location>
        <begin position="1873"/>
        <end position="1884"/>
    </location>
</feature>
<reference evidence="7 8" key="1">
    <citation type="submission" date="2020-08" db="EMBL/GenBank/DDBJ databases">
        <authorList>
            <person name="Newling K."/>
            <person name="Davey J."/>
            <person name="Forrester S."/>
        </authorList>
    </citation>
    <scope>NUCLEOTIDE SEQUENCE [LARGE SCALE GENOMIC DNA]</scope>
    <source>
        <strain evidence="8">Crithidia deanei Carvalho (ATCC PRA-265)</strain>
    </source>
</reference>
<feature type="domain" description="Cytochrome c" evidence="6">
    <location>
        <begin position="832"/>
        <end position="943"/>
    </location>
</feature>
<dbReference type="EMBL" id="LR877160">
    <property type="protein sequence ID" value="CAD2220049.1"/>
    <property type="molecule type" value="Genomic_DNA"/>
</dbReference>
<evidence type="ECO:0000256" key="4">
    <source>
        <dbReference type="SAM" id="Coils"/>
    </source>
</evidence>
<accession>A0A7G2CKV2</accession>
<dbReference type="InterPro" id="IPR009056">
    <property type="entry name" value="Cyt_c-like_dom"/>
</dbReference>
<evidence type="ECO:0000313" key="8">
    <source>
        <dbReference type="Proteomes" id="UP000515908"/>
    </source>
</evidence>
<feature type="region of interest" description="Disordered" evidence="5">
    <location>
        <begin position="1873"/>
        <end position="2024"/>
    </location>
</feature>
<keyword evidence="3" id="KW-0349">Heme</keyword>
<feature type="compositionally biased region" description="Low complexity" evidence="5">
    <location>
        <begin position="1964"/>
        <end position="1976"/>
    </location>
</feature>
<keyword evidence="4" id="KW-0175">Coiled coil</keyword>
<gene>
    <name evidence="7" type="ORF">ADEAN_000756300</name>
</gene>
<dbReference type="VEuPathDB" id="TriTrypDB:ADEAN_000756300"/>
<evidence type="ECO:0000256" key="1">
    <source>
        <dbReference type="ARBA" id="ARBA00022723"/>
    </source>
</evidence>
<proteinExistence type="predicted"/>
<evidence type="ECO:0000256" key="3">
    <source>
        <dbReference type="PROSITE-ProRule" id="PRU00433"/>
    </source>
</evidence>
<feature type="region of interest" description="Disordered" evidence="5">
    <location>
        <begin position="689"/>
        <end position="729"/>
    </location>
</feature>
<dbReference type="OrthoDB" id="250979at2759"/>
<keyword evidence="2 3" id="KW-0408">Iron</keyword>
<keyword evidence="1 3" id="KW-0479">Metal-binding</keyword>
<evidence type="ECO:0000313" key="7">
    <source>
        <dbReference type="EMBL" id="CAD2220049.1"/>
    </source>
</evidence>
<feature type="compositionally biased region" description="Basic residues" evidence="5">
    <location>
        <begin position="696"/>
        <end position="713"/>
    </location>
</feature>
<dbReference type="Proteomes" id="UP000515908">
    <property type="component" value="Chromosome 16"/>
</dbReference>
<name>A0A7G2CKV2_9TRYP</name>
<organism evidence="7 8">
    <name type="scientific">Angomonas deanei</name>
    <dbReference type="NCBI Taxonomy" id="59799"/>
    <lineage>
        <taxon>Eukaryota</taxon>
        <taxon>Discoba</taxon>
        <taxon>Euglenozoa</taxon>
        <taxon>Kinetoplastea</taxon>
        <taxon>Metakinetoplastina</taxon>
        <taxon>Trypanosomatida</taxon>
        <taxon>Trypanosomatidae</taxon>
        <taxon>Strigomonadinae</taxon>
        <taxon>Angomonas</taxon>
    </lineage>
</organism>
<protein>
    <recommendedName>
        <fullName evidence="6">Cytochrome c domain-containing protein</fullName>
    </recommendedName>
</protein>
<dbReference type="PROSITE" id="PS51007">
    <property type="entry name" value="CYTC"/>
    <property type="match status" value="1"/>
</dbReference>
<keyword evidence="8" id="KW-1185">Reference proteome</keyword>
<evidence type="ECO:0000256" key="2">
    <source>
        <dbReference type="ARBA" id="ARBA00023004"/>
    </source>
</evidence>